<sequence length="647" mass="74516">MCSTVEINEADKTCDFLRKNERVLRIHIGESLGAITALFRGDTTTTVDFERAQLNIVRIPVNDAAIDRYDFSWSPLKRVRYLKDTIDLNGSYWYGGPLINNMEWPLPKSSHDFSPFVTGDVFKSPVNSYEPYWLSSNKVAVHVNDRFVPLWTQHKEGYLTLQSLPYEAPYRNFELRPESFFRYRIFIGSPQNSLKLFYQEHKPLIYDHPMTTPRKHIMKKPIWTTWAKYKEDVCEKSLLDFVDAIESHGFELSQLELDDKWSTDYGDFEFDPQKFPNVSQISGFLKSKGIEFTLWIHPFISLTSRTAHDCSIKDLFVKTSSGDIGVTGWWHGDAYILDFTNPETCKWMSSKLDTLRKAGVDAFKFDAGEVSYLPADFVLYNGSTPNDYTKAFVVFACSNSYASEVRTASRTQGEPVLIRTLDRLSSWNDCGIQTVLPVLLNFAICGYQFNLPDMIGGNAYDGKNCEKQLFIRWTQLNTFLMTMQLSLAPWDYDDETVQICQTMMKLRNDSMPYLLKTFQAVAQGDVPIRPLWWVLESEEAFKCSDQFLVGDELLVAPVVNKDQWTRKVILPEGTWLGNDDVRYLGGRTIEVQVAKKTLHLKIRFLSTGSHRCLTALLEIVRNESFPITFYFVTVMLEGICKYNAPHH</sequence>
<feature type="domain" description="Glycoside hydrolase family 31 TIM barrel" evidence="5">
    <location>
        <begin position="229"/>
        <end position="515"/>
    </location>
</feature>
<feature type="domain" description="Glycosyl hydrolase family 31 C-terminal" evidence="6">
    <location>
        <begin position="526"/>
        <end position="596"/>
    </location>
</feature>
<proteinExistence type="inferred from homology"/>
<dbReference type="GO" id="GO:0005975">
    <property type="term" value="P:carbohydrate metabolic process"/>
    <property type="evidence" value="ECO:0007669"/>
    <property type="project" value="InterPro"/>
</dbReference>
<dbReference type="PANTHER" id="PTHR43053:SF4">
    <property type="entry name" value="MYOGENESIS-REGULATING GLYCOSIDASE"/>
    <property type="match status" value="1"/>
</dbReference>
<dbReference type="Pfam" id="PF01055">
    <property type="entry name" value="Glyco_hydro_31_2nd"/>
    <property type="match status" value="1"/>
</dbReference>
<dbReference type="GO" id="GO:0004553">
    <property type="term" value="F:hydrolase activity, hydrolyzing O-glycosyl compounds"/>
    <property type="evidence" value="ECO:0007669"/>
    <property type="project" value="InterPro"/>
</dbReference>
<evidence type="ECO:0000259" key="5">
    <source>
        <dbReference type="Pfam" id="PF01055"/>
    </source>
</evidence>
<evidence type="ECO:0000256" key="4">
    <source>
        <dbReference type="RuleBase" id="RU361185"/>
    </source>
</evidence>
<evidence type="ECO:0000256" key="1">
    <source>
        <dbReference type="ARBA" id="ARBA00007806"/>
    </source>
</evidence>
<name>A0A1I7XWF4_9BILA</name>
<dbReference type="InterPro" id="IPR048395">
    <property type="entry name" value="Glyco_hydro_31_C"/>
</dbReference>
<dbReference type="AlphaFoldDB" id="A0A1I7XWF4"/>
<dbReference type="WBParaSite" id="L893_g10279.t1">
    <property type="protein sequence ID" value="L893_g10279.t1"/>
    <property type="gene ID" value="L893_g10279"/>
</dbReference>
<evidence type="ECO:0000256" key="2">
    <source>
        <dbReference type="ARBA" id="ARBA00022801"/>
    </source>
</evidence>
<dbReference type="InterPro" id="IPR017853">
    <property type="entry name" value="GH"/>
</dbReference>
<keyword evidence="2 4" id="KW-0378">Hydrolase</keyword>
<keyword evidence="7" id="KW-1185">Reference proteome</keyword>
<evidence type="ECO:0000259" key="6">
    <source>
        <dbReference type="Pfam" id="PF21365"/>
    </source>
</evidence>
<comment type="similarity">
    <text evidence="1 4">Belongs to the glycosyl hydrolase 31 family.</text>
</comment>
<dbReference type="InterPro" id="IPR050985">
    <property type="entry name" value="Alpha-glycosidase_related"/>
</dbReference>
<reference evidence="8" key="1">
    <citation type="submission" date="2016-11" db="UniProtKB">
        <authorList>
            <consortium name="WormBaseParasite"/>
        </authorList>
    </citation>
    <scope>IDENTIFICATION</scope>
</reference>
<accession>A0A1I7XWF4</accession>
<keyword evidence="3 4" id="KW-0326">Glycosidase</keyword>
<dbReference type="InterPro" id="IPR013780">
    <property type="entry name" value="Glyco_hydro_b"/>
</dbReference>
<organism evidence="7 8">
    <name type="scientific">Steinernema glaseri</name>
    <dbReference type="NCBI Taxonomy" id="37863"/>
    <lineage>
        <taxon>Eukaryota</taxon>
        <taxon>Metazoa</taxon>
        <taxon>Ecdysozoa</taxon>
        <taxon>Nematoda</taxon>
        <taxon>Chromadorea</taxon>
        <taxon>Rhabditida</taxon>
        <taxon>Tylenchina</taxon>
        <taxon>Panagrolaimomorpha</taxon>
        <taxon>Strongyloidoidea</taxon>
        <taxon>Steinernematidae</taxon>
        <taxon>Steinernema</taxon>
    </lineage>
</organism>
<protein>
    <submittedName>
        <fullName evidence="8">Alpha-xylosidase</fullName>
    </submittedName>
</protein>
<dbReference type="Gene3D" id="2.60.40.1180">
    <property type="entry name" value="Golgi alpha-mannosidase II"/>
    <property type="match status" value="1"/>
</dbReference>
<dbReference type="Gene3D" id="3.20.20.80">
    <property type="entry name" value="Glycosidases"/>
    <property type="match status" value="1"/>
</dbReference>
<dbReference type="SUPFAM" id="SSF51011">
    <property type="entry name" value="Glycosyl hydrolase domain"/>
    <property type="match status" value="1"/>
</dbReference>
<evidence type="ECO:0000313" key="7">
    <source>
        <dbReference type="Proteomes" id="UP000095287"/>
    </source>
</evidence>
<dbReference type="SUPFAM" id="SSF51445">
    <property type="entry name" value="(Trans)glycosidases"/>
    <property type="match status" value="1"/>
</dbReference>
<dbReference type="InterPro" id="IPR000322">
    <property type="entry name" value="Glyco_hydro_31_TIM"/>
</dbReference>
<evidence type="ECO:0000256" key="3">
    <source>
        <dbReference type="ARBA" id="ARBA00023295"/>
    </source>
</evidence>
<dbReference type="CDD" id="cd06592">
    <property type="entry name" value="GH31_NET37"/>
    <property type="match status" value="1"/>
</dbReference>
<dbReference type="Pfam" id="PF21365">
    <property type="entry name" value="Glyco_hydro_31_3rd"/>
    <property type="match status" value="1"/>
</dbReference>
<evidence type="ECO:0000313" key="8">
    <source>
        <dbReference type="WBParaSite" id="L893_g10279.t1"/>
    </source>
</evidence>
<dbReference type="PANTHER" id="PTHR43053">
    <property type="entry name" value="GLYCOSIDASE FAMILY 31"/>
    <property type="match status" value="1"/>
</dbReference>
<dbReference type="Proteomes" id="UP000095287">
    <property type="component" value="Unplaced"/>
</dbReference>